<dbReference type="InterPro" id="IPR020472">
    <property type="entry name" value="WD40_PAC1"/>
</dbReference>
<dbReference type="GO" id="GO:0005765">
    <property type="term" value="C:lysosomal membrane"/>
    <property type="evidence" value="ECO:0007669"/>
    <property type="project" value="TreeGrafter"/>
</dbReference>
<comment type="caution">
    <text evidence="4">The sequence shown here is derived from an EMBL/GenBank/DDBJ whole genome shotgun (WGS) entry which is preliminary data.</text>
</comment>
<reference evidence="4 5" key="1">
    <citation type="journal article" date="2023" name="BMC Biol.">
        <title>The compact genome of the sponge Oopsacas minuta (Hexactinellida) is lacking key metazoan core genes.</title>
        <authorList>
            <person name="Santini S."/>
            <person name="Schenkelaars Q."/>
            <person name="Jourda C."/>
            <person name="Duchesne M."/>
            <person name="Belahbib H."/>
            <person name="Rocher C."/>
            <person name="Selva M."/>
            <person name="Riesgo A."/>
            <person name="Vervoort M."/>
            <person name="Leys S.P."/>
            <person name="Kodjabachian L."/>
            <person name="Le Bivic A."/>
            <person name="Borchiellini C."/>
            <person name="Claverie J.M."/>
            <person name="Renard E."/>
        </authorList>
    </citation>
    <scope>NUCLEOTIDE SEQUENCE [LARGE SCALE GENOMIC DNA]</scope>
    <source>
        <strain evidence="4">SPO-2</strain>
    </source>
</reference>
<keyword evidence="5" id="KW-1185">Reference proteome</keyword>
<dbReference type="SMART" id="SM00320">
    <property type="entry name" value="WD40"/>
    <property type="match status" value="4"/>
</dbReference>
<proteinExistence type="predicted"/>
<dbReference type="Pfam" id="PF25178">
    <property type="entry name" value="Beta-prop_WDR41"/>
    <property type="match status" value="1"/>
</dbReference>
<dbReference type="InterPro" id="IPR036322">
    <property type="entry name" value="WD40_repeat_dom_sf"/>
</dbReference>
<evidence type="ECO:0000256" key="1">
    <source>
        <dbReference type="ARBA" id="ARBA00022574"/>
    </source>
</evidence>
<dbReference type="InterPro" id="IPR040102">
    <property type="entry name" value="WDR41"/>
</dbReference>
<evidence type="ECO:0000256" key="3">
    <source>
        <dbReference type="PROSITE-ProRule" id="PRU00221"/>
    </source>
</evidence>
<keyword evidence="2" id="KW-0677">Repeat</keyword>
<dbReference type="PANTHER" id="PTHR22805">
    <property type="entry name" value="WDR41-RELATED"/>
    <property type="match status" value="1"/>
</dbReference>
<evidence type="ECO:0000256" key="2">
    <source>
        <dbReference type="ARBA" id="ARBA00022737"/>
    </source>
</evidence>
<dbReference type="PROSITE" id="PS50294">
    <property type="entry name" value="WD_REPEATS_REGION"/>
    <property type="match status" value="2"/>
</dbReference>
<feature type="repeat" description="WD" evidence="3">
    <location>
        <begin position="358"/>
        <end position="389"/>
    </location>
</feature>
<protein>
    <submittedName>
        <fullName evidence="4">WD repeat-containing protein 41-like isoform X1</fullName>
    </submittedName>
</protein>
<evidence type="ECO:0000313" key="5">
    <source>
        <dbReference type="Proteomes" id="UP001165289"/>
    </source>
</evidence>
<dbReference type="PROSITE" id="PS50082">
    <property type="entry name" value="WD_REPEATS_2"/>
    <property type="match status" value="2"/>
</dbReference>
<dbReference type="PROSITE" id="PS00678">
    <property type="entry name" value="WD_REPEATS_1"/>
    <property type="match status" value="1"/>
</dbReference>
<dbReference type="EMBL" id="JAKMXF010000310">
    <property type="protein sequence ID" value="KAI6650656.1"/>
    <property type="molecule type" value="Genomic_DNA"/>
</dbReference>
<accession>A0AAV7JPP5</accession>
<dbReference type="Proteomes" id="UP001165289">
    <property type="component" value="Unassembled WGS sequence"/>
</dbReference>
<dbReference type="AlphaFoldDB" id="A0AAV7JPP5"/>
<dbReference type="InterPro" id="IPR019775">
    <property type="entry name" value="WD40_repeat_CS"/>
</dbReference>
<feature type="repeat" description="WD" evidence="3">
    <location>
        <begin position="59"/>
        <end position="98"/>
    </location>
</feature>
<dbReference type="GO" id="GO:0010506">
    <property type="term" value="P:regulation of autophagy"/>
    <property type="evidence" value="ECO:0007669"/>
    <property type="project" value="InterPro"/>
</dbReference>
<dbReference type="InterPro" id="IPR015943">
    <property type="entry name" value="WD40/YVTN_repeat-like_dom_sf"/>
</dbReference>
<keyword evidence="1 3" id="KW-0853">WD repeat</keyword>
<dbReference type="PRINTS" id="PR00320">
    <property type="entry name" value="GPROTEINBRPT"/>
</dbReference>
<gene>
    <name evidence="4" type="ORF">LOD99_7706</name>
</gene>
<dbReference type="SUPFAM" id="SSF50978">
    <property type="entry name" value="WD40 repeat-like"/>
    <property type="match status" value="1"/>
</dbReference>
<dbReference type="InterPro" id="IPR001680">
    <property type="entry name" value="WD40_rpt"/>
</dbReference>
<dbReference type="PANTHER" id="PTHR22805:SF2">
    <property type="entry name" value="WD REPEAT-CONTAINING PROTEIN 41"/>
    <property type="match status" value="1"/>
</dbReference>
<sequence>MLISITLTLDLLMAFKLRSNLFNFFFSHTGGEKIGEYPDPPPNPSSSDVQSPFTEVFSLEGHRNTIRYICLVRDMLVSCGDDGVLTLWDTETCKRICSTETHHLGVSFLYQPAYWHTNSNDSFLLTASPQVISLWQVAPDRIEHLQDFTGHSGSVRSLCIIEQGADGVLCAGGTNINIWERNGHQLKEVSRPLESSYLHHMLVLNSPGMCRLICASSHPFIEAYSLEKLQLDNILPPPEWEMYKAKHLRENVTQLVEVSKTVFATGSDDGSVILWSLDLLPIIVFNYLRDYCIESHEVISIAVEGRANTERKLISRSFPYTVLCMVVLQQRYVITGVGRAIKVYDTMVTKEEPILSVRPAHKSNVTCLALISEDTVLVSGAEDGSVRIWVGSEKNTAPPSLTSVRPLVQCLTSNHYLLLIGEILLHSQQVNGICDLCPLGFASCADNQIYIYKDTGYVENTEYTAIRKILSKSRHPQIRTFFSHLSKPEMT</sequence>
<organism evidence="4 5">
    <name type="scientific">Oopsacas minuta</name>
    <dbReference type="NCBI Taxonomy" id="111878"/>
    <lineage>
        <taxon>Eukaryota</taxon>
        <taxon>Metazoa</taxon>
        <taxon>Porifera</taxon>
        <taxon>Hexactinellida</taxon>
        <taxon>Hexasterophora</taxon>
        <taxon>Lyssacinosida</taxon>
        <taxon>Leucopsacidae</taxon>
        <taxon>Oopsacas</taxon>
    </lineage>
</organism>
<dbReference type="Gene3D" id="2.130.10.10">
    <property type="entry name" value="YVTN repeat-like/Quinoprotein amine dehydrogenase"/>
    <property type="match status" value="2"/>
</dbReference>
<name>A0AAV7JPP5_9METZ</name>
<evidence type="ECO:0000313" key="4">
    <source>
        <dbReference type="EMBL" id="KAI6650656.1"/>
    </source>
</evidence>